<dbReference type="InterPro" id="IPR047111">
    <property type="entry name" value="YbaP-like"/>
</dbReference>
<comment type="caution">
    <text evidence="1">The sequence shown here is derived from an EMBL/GenBank/DDBJ whole genome shotgun (WGS) entry which is preliminary data.</text>
</comment>
<dbReference type="PANTHER" id="PTHR40590">
    <property type="entry name" value="CYTOPLASMIC PROTEIN-RELATED"/>
    <property type="match status" value="1"/>
</dbReference>
<name>A0AAV2VIR1_9VIBR</name>
<dbReference type="RefSeq" id="WP_022610407.1">
    <property type="nucleotide sequence ID" value="NZ_LK391965.1"/>
</dbReference>
<proteinExistence type="predicted"/>
<evidence type="ECO:0000313" key="2">
    <source>
        <dbReference type="Proteomes" id="UP000018211"/>
    </source>
</evidence>
<dbReference type="AlphaFoldDB" id="A0AAV2VIR1"/>
<dbReference type="CDD" id="cd14789">
    <property type="entry name" value="Tiki"/>
    <property type="match status" value="1"/>
</dbReference>
<gene>
    <name evidence="1" type="ORF">VIBNISOn1_1180004</name>
</gene>
<protein>
    <submittedName>
        <fullName evidence="1">GumN protein</fullName>
    </submittedName>
</protein>
<dbReference type="InterPro" id="IPR002816">
    <property type="entry name" value="TraB/PrgY/GumN_fam"/>
</dbReference>
<organism evidence="1 2">
    <name type="scientific">Vibrio nigripulchritudo SOn1</name>
    <dbReference type="NCBI Taxonomy" id="1238450"/>
    <lineage>
        <taxon>Bacteria</taxon>
        <taxon>Pseudomonadati</taxon>
        <taxon>Pseudomonadota</taxon>
        <taxon>Gammaproteobacteria</taxon>
        <taxon>Vibrionales</taxon>
        <taxon>Vibrionaceae</taxon>
        <taxon>Vibrio</taxon>
    </lineage>
</organism>
<dbReference type="PANTHER" id="PTHR40590:SF1">
    <property type="entry name" value="CYTOPLASMIC PROTEIN"/>
    <property type="match status" value="1"/>
</dbReference>
<dbReference type="EMBL" id="CAOF01000022">
    <property type="protein sequence ID" value="CCO44609.1"/>
    <property type="molecule type" value="Genomic_DNA"/>
</dbReference>
<evidence type="ECO:0000313" key="1">
    <source>
        <dbReference type="EMBL" id="CCO44609.1"/>
    </source>
</evidence>
<dbReference type="Pfam" id="PF01963">
    <property type="entry name" value="TraB_PrgY_gumN"/>
    <property type="match status" value="1"/>
</dbReference>
<sequence>MSLSLAKRLAIALFLFFPLTLKAQEPLFWKVQKDGYELLVIGSIHVGDKSMYPLPKSVSEFLKQSEGLIVEIDLNKPPSGSSFPVSKLKTSDVLDAKQSEKVAEIASSLGLPDAQILSSPPWLSALSLQMANFQRLGYNPADGVDYVLTNEAIKQEKPILPLETASQQLGFLNALPNNGEHLLKETLLHWDTSNDEFHCQIDAWKTGDKSRLMQLLQDGEYDESILDILLYDRNHDWVKQINSGKLLSKEGQYTVVVGTLHLLGKENVLDLLSQSGWKVSQLSTSTPVKC</sequence>
<accession>A0AAV2VIR1</accession>
<dbReference type="Proteomes" id="UP000018211">
    <property type="component" value="Unassembled WGS sequence"/>
</dbReference>
<reference evidence="1 2" key="1">
    <citation type="journal article" date="2013" name="ISME J.">
        <title>Comparative genomics of pathogenic lineages of Vibrio nigripulchritudo identifies virulence-associated traits.</title>
        <authorList>
            <person name="Goudenege D."/>
            <person name="Labreuche Y."/>
            <person name="Krin E."/>
            <person name="Ansquer D."/>
            <person name="Mangenot S."/>
            <person name="Calteau A."/>
            <person name="Medigue C."/>
            <person name="Mazel D."/>
            <person name="Polz M.F."/>
            <person name="Le Roux F."/>
        </authorList>
    </citation>
    <scope>NUCLEOTIDE SEQUENCE [LARGE SCALE GENOMIC DNA]</scope>
    <source>
        <strain evidence="1 2">SOn1</strain>
    </source>
</reference>